<evidence type="ECO:0000256" key="1">
    <source>
        <dbReference type="ARBA" id="ARBA00004651"/>
    </source>
</evidence>
<evidence type="ECO:0000256" key="7">
    <source>
        <dbReference type="ARBA" id="ARBA00023136"/>
    </source>
</evidence>
<evidence type="ECO:0000256" key="10">
    <source>
        <dbReference type="ARBA" id="ARBA00023286"/>
    </source>
</evidence>
<evidence type="ECO:0000256" key="11">
    <source>
        <dbReference type="ARBA" id="ARBA00023303"/>
    </source>
</evidence>
<name>A0A8B6EF67_MYTGA</name>
<dbReference type="SUPFAM" id="SSF53850">
    <property type="entry name" value="Periplasmic binding protein-like II"/>
    <property type="match status" value="1"/>
</dbReference>
<dbReference type="InterPro" id="IPR001508">
    <property type="entry name" value="Iono_Glu_rcpt_met"/>
</dbReference>
<evidence type="ECO:0000256" key="5">
    <source>
        <dbReference type="ARBA" id="ARBA00022989"/>
    </source>
</evidence>
<keyword evidence="9" id="KW-0325">Glycoprotein</keyword>
<keyword evidence="3" id="KW-1003">Cell membrane</keyword>
<keyword evidence="6" id="KW-0406">Ion transport</keyword>
<dbReference type="EMBL" id="UYJE01005014">
    <property type="protein sequence ID" value="VDI33196.1"/>
    <property type="molecule type" value="Genomic_DNA"/>
</dbReference>
<evidence type="ECO:0000256" key="4">
    <source>
        <dbReference type="ARBA" id="ARBA00022692"/>
    </source>
</evidence>
<keyword evidence="13" id="KW-1015">Disulfide bond</keyword>
<evidence type="ECO:0000256" key="14">
    <source>
        <dbReference type="SAM" id="Phobius"/>
    </source>
</evidence>
<feature type="transmembrane region" description="Helical" evidence="14">
    <location>
        <begin position="294"/>
        <end position="315"/>
    </location>
</feature>
<feature type="binding site" evidence="12">
    <location>
        <position position="174"/>
    </location>
    <ligand>
        <name>L-glutamate</name>
        <dbReference type="ChEBI" id="CHEBI:29985"/>
    </ligand>
</feature>
<keyword evidence="4 14" id="KW-0812">Transmembrane</keyword>
<keyword evidence="5 14" id="KW-1133">Transmembrane helix</keyword>
<keyword evidence="10" id="KW-1071">Ligand-gated ion channel</keyword>
<comment type="caution">
    <text evidence="17">The sequence shown here is derived from an EMBL/GenBank/DDBJ whole genome shotgun (WGS) entry which is preliminary data.</text>
</comment>
<evidence type="ECO:0000256" key="6">
    <source>
        <dbReference type="ARBA" id="ARBA00023065"/>
    </source>
</evidence>
<keyword evidence="11" id="KW-0407">Ion channel</keyword>
<feature type="disulfide bond" evidence="13">
    <location>
        <begin position="407"/>
        <end position="462"/>
    </location>
</feature>
<dbReference type="Gene3D" id="1.10.287.70">
    <property type="match status" value="1"/>
</dbReference>
<feature type="transmembrane region" description="Helical" evidence="14">
    <location>
        <begin position="220"/>
        <end position="239"/>
    </location>
</feature>
<evidence type="ECO:0000256" key="3">
    <source>
        <dbReference type="ARBA" id="ARBA00022475"/>
    </source>
</evidence>
<dbReference type="OrthoDB" id="9997229at2759"/>
<organism evidence="17 18">
    <name type="scientific">Mytilus galloprovincialis</name>
    <name type="common">Mediterranean mussel</name>
    <dbReference type="NCBI Taxonomy" id="29158"/>
    <lineage>
        <taxon>Eukaryota</taxon>
        <taxon>Metazoa</taxon>
        <taxon>Spiralia</taxon>
        <taxon>Lophotrochozoa</taxon>
        <taxon>Mollusca</taxon>
        <taxon>Bivalvia</taxon>
        <taxon>Autobranchia</taxon>
        <taxon>Pteriomorphia</taxon>
        <taxon>Mytilida</taxon>
        <taxon>Mytiloidea</taxon>
        <taxon>Mytilidae</taxon>
        <taxon>Mytilinae</taxon>
        <taxon>Mytilus</taxon>
    </lineage>
</organism>
<dbReference type="Pfam" id="PF10613">
    <property type="entry name" value="Lig_chan-Glu_bd"/>
    <property type="match status" value="1"/>
</dbReference>
<feature type="domain" description="Ionotropic glutamate receptor L-glutamate and glycine-binding" evidence="16">
    <location>
        <begin position="107"/>
        <end position="165"/>
    </location>
</feature>
<evidence type="ECO:0000256" key="13">
    <source>
        <dbReference type="PIRSR" id="PIRSR601508-3"/>
    </source>
</evidence>
<dbReference type="GO" id="GO:0038023">
    <property type="term" value="F:signaling receptor activity"/>
    <property type="evidence" value="ECO:0007669"/>
    <property type="project" value="InterPro"/>
</dbReference>
<keyword evidence="7 14" id="KW-0472">Membrane</keyword>
<dbReference type="FunFam" id="3.40.190.10:FF:000024">
    <property type="entry name" value="Glutamate receptor, ionotropic, delta 1"/>
    <property type="match status" value="1"/>
</dbReference>
<dbReference type="GO" id="GO:0050906">
    <property type="term" value="P:detection of stimulus involved in sensory perception"/>
    <property type="evidence" value="ECO:0007669"/>
    <property type="project" value="UniProtKB-ARBA"/>
</dbReference>
<evidence type="ECO:0000256" key="2">
    <source>
        <dbReference type="ARBA" id="ARBA00022448"/>
    </source>
</evidence>
<protein>
    <submittedName>
        <fullName evidence="17">Uncharacterized protein</fullName>
    </submittedName>
</protein>
<feature type="binding site" evidence="12">
    <location>
        <position position="181"/>
    </location>
    <ligand>
        <name>L-glutamate</name>
        <dbReference type="ChEBI" id="CHEBI:29985"/>
    </ligand>
</feature>
<dbReference type="Proteomes" id="UP000596742">
    <property type="component" value="Unassembled WGS sequence"/>
</dbReference>
<dbReference type="GO" id="GO:0005886">
    <property type="term" value="C:plasma membrane"/>
    <property type="evidence" value="ECO:0007669"/>
    <property type="project" value="UniProtKB-SubCell"/>
</dbReference>
<feature type="transmembrane region" description="Helical" evidence="14">
    <location>
        <begin position="480"/>
        <end position="498"/>
    </location>
</feature>
<dbReference type="InterPro" id="IPR052192">
    <property type="entry name" value="Insect_Ionotropic_Sensory_Rcpt"/>
</dbReference>
<reference evidence="17" key="1">
    <citation type="submission" date="2018-11" db="EMBL/GenBank/DDBJ databases">
        <authorList>
            <person name="Alioto T."/>
            <person name="Alioto T."/>
        </authorList>
    </citation>
    <scope>NUCLEOTIDE SEQUENCE</scope>
</reference>
<dbReference type="AlphaFoldDB" id="A0A8B6EF67"/>
<dbReference type="SMART" id="SM00079">
    <property type="entry name" value="PBPe"/>
    <property type="match status" value="1"/>
</dbReference>
<dbReference type="Pfam" id="PF00060">
    <property type="entry name" value="Lig_chan"/>
    <property type="match status" value="1"/>
</dbReference>
<evidence type="ECO:0000256" key="9">
    <source>
        <dbReference type="ARBA" id="ARBA00023180"/>
    </source>
</evidence>
<dbReference type="Gene3D" id="3.40.190.10">
    <property type="entry name" value="Periplasmic binding protein-like II"/>
    <property type="match status" value="1"/>
</dbReference>
<sequence>MEEVTSSKIDDLLATSSLHESKKLNFTVLCRLESCQSFLKKFVNRLNSSCDWMPIQTLMWRTERREFSTVGYVNGNGTLLAETDIFPNAKFGFNMRKLEARTLPWPPFVKFDNKTKQYTGISIELVKQLADGLNFTYEIKEPPDGHWGIPLDDGSWTGMVGQLQRREIDFVAAPLTVQAQREMVIDFTHPYHHETAVILMKTPDENVSQWTRLLDPLSPMVFLCIGIALSVTSFLIFVLEKYNPFYSSENKERWTKRGLHHFCDAFCYMYGALLCQGSEHVAASTTGRTFLSSWWLFCIVVAATYSGNFVAFLTYQKVALPFKDINGLIAQNTYTWGTTGGTVYETLFQTSEVPAVKEVWNGIVRFSKEDPSVLDHDTQAHIRKVKGGNYAYFGDRTLVELSMASSCDLVLASTDIFYFTYALGLPNHSPFEKIFSDEVISILESGLLQVWKLKLWPKPGNCEGISATEAKSIGVIDIQISFYLISFGIGIAVITLFIERVKFWCFKTFDKRERKEDTYDNEENNIKTIEDDDVYSTINEVSRC</sequence>
<proteinExistence type="predicted"/>
<dbReference type="SMART" id="SM00918">
    <property type="entry name" value="Lig_chan-Glu_bd"/>
    <property type="match status" value="1"/>
</dbReference>
<dbReference type="PANTHER" id="PTHR42643">
    <property type="entry name" value="IONOTROPIC RECEPTOR 20A-RELATED"/>
    <property type="match status" value="1"/>
</dbReference>
<dbReference type="PRINTS" id="PR00177">
    <property type="entry name" value="NMDARECEPTOR"/>
</dbReference>
<accession>A0A8B6EF67</accession>
<evidence type="ECO:0000256" key="8">
    <source>
        <dbReference type="ARBA" id="ARBA00023170"/>
    </source>
</evidence>
<evidence type="ECO:0000313" key="18">
    <source>
        <dbReference type="Proteomes" id="UP000596742"/>
    </source>
</evidence>
<dbReference type="GO" id="GO:0015276">
    <property type="term" value="F:ligand-gated monoatomic ion channel activity"/>
    <property type="evidence" value="ECO:0007669"/>
    <property type="project" value="InterPro"/>
</dbReference>
<dbReference type="InterPro" id="IPR019594">
    <property type="entry name" value="Glu/Gly-bd"/>
</dbReference>
<keyword evidence="2" id="KW-0813">Transport</keyword>
<dbReference type="InterPro" id="IPR001320">
    <property type="entry name" value="Iontro_rcpt_C"/>
</dbReference>
<keyword evidence="8" id="KW-0675">Receptor</keyword>
<evidence type="ECO:0000259" key="15">
    <source>
        <dbReference type="SMART" id="SM00079"/>
    </source>
</evidence>
<gene>
    <name evidence="17" type="ORF">MGAL_10B084366</name>
</gene>
<evidence type="ECO:0000259" key="16">
    <source>
        <dbReference type="SMART" id="SM00918"/>
    </source>
</evidence>
<keyword evidence="18" id="KW-1185">Reference proteome</keyword>
<evidence type="ECO:0000313" key="17">
    <source>
        <dbReference type="EMBL" id="VDI33196.1"/>
    </source>
</evidence>
<feature type="binding site" evidence="12">
    <location>
        <position position="395"/>
    </location>
    <ligand>
        <name>L-glutamate</name>
        <dbReference type="ChEBI" id="CHEBI:29985"/>
    </ligand>
</feature>
<evidence type="ECO:0000256" key="12">
    <source>
        <dbReference type="PIRSR" id="PIRSR601508-1"/>
    </source>
</evidence>
<comment type="subcellular location">
    <subcellularLocation>
        <location evidence="1">Cell membrane</location>
        <topology evidence="1">Multi-pass membrane protein</topology>
    </subcellularLocation>
</comment>
<feature type="domain" description="Ionotropic glutamate receptor C-terminal" evidence="15">
    <location>
        <begin position="97"/>
        <end position="458"/>
    </location>
</feature>
<dbReference type="PANTHER" id="PTHR42643:SF24">
    <property type="entry name" value="IONOTROPIC RECEPTOR 60A"/>
    <property type="match status" value="1"/>
</dbReference>
<feature type="binding site" evidence="12">
    <location>
        <position position="176"/>
    </location>
    <ligand>
        <name>L-glutamate</name>
        <dbReference type="ChEBI" id="CHEBI:29985"/>
    </ligand>
</feature>